<sequence>MTIKKGIIITLFFSVLFVVVSVLSNPKKTYATESCRSEPCCDPSVPGSGYYVGCGDGCKCEDELANEMGVCENIACPRCIPGDCPPGWDEGACGPGESNCYDKSFECTCGNAETVCKKYTGPSNTPPPTQPPTVTSPPTETPPPTSTPPPSPTPIQPTEIIEFPLPSPTVFSQKAKDPITRQDAQSWICLDTIPCATGGITCSGGDPQHRVRIANKEENKLVPNKETYIFECLETPQGYRCTTGNRALDQELIGADYLPDLSSTYGYQFIAYTDTQNQSILQSVPEQVIKSDSEGNIGPLEWESYTSIQVGRVMMSMQSLLDGEDIYGKQKTQKLGTFGDIEEEAETICVMIKWDPHGTIYNLADLKPISGVKVTLLRKDTTNVFAPVNSKDIFGGLENPMMTKEDGTYAFYVPNGTYKLILEKEGYEPFFNIASLDEKIRTAYPHTYDGGEIITNGRLELRNVAMRKITIIDTSLNFIKQLIQTVGNSLK</sequence>
<evidence type="ECO:0000256" key="1">
    <source>
        <dbReference type="SAM" id="MobiDB-lite"/>
    </source>
</evidence>
<dbReference type="SUPFAM" id="SSF49464">
    <property type="entry name" value="Carboxypeptidase regulatory domain-like"/>
    <property type="match status" value="1"/>
</dbReference>
<organism evidence="2 3">
    <name type="scientific">Candidatus Roizmanbacteria bacterium RIFOXYD1_FULL_38_12</name>
    <dbReference type="NCBI Taxonomy" id="1802093"/>
    <lineage>
        <taxon>Bacteria</taxon>
        <taxon>Candidatus Roizmaniibacteriota</taxon>
    </lineage>
</organism>
<dbReference type="Proteomes" id="UP000177050">
    <property type="component" value="Unassembled WGS sequence"/>
</dbReference>
<dbReference type="AlphaFoldDB" id="A0A1F7L2D5"/>
<accession>A0A1F7L2D5</accession>
<dbReference type="Gene3D" id="2.60.40.1120">
    <property type="entry name" value="Carboxypeptidase-like, regulatory domain"/>
    <property type="match status" value="1"/>
</dbReference>
<evidence type="ECO:0000313" key="2">
    <source>
        <dbReference type="EMBL" id="OGK74194.1"/>
    </source>
</evidence>
<evidence type="ECO:0000313" key="3">
    <source>
        <dbReference type="Proteomes" id="UP000177050"/>
    </source>
</evidence>
<name>A0A1F7L2D5_9BACT</name>
<gene>
    <name evidence="2" type="ORF">A3K52_05510</name>
</gene>
<reference evidence="2 3" key="1">
    <citation type="journal article" date="2016" name="Nat. Commun.">
        <title>Thousands of microbial genomes shed light on interconnected biogeochemical processes in an aquifer system.</title>
        <authorList>
            <person name="Anantharaman K."/>
            <person name="Brown C.T."/>
            <person name="Hug L.A."/>
            <person name="Sharon I."/>
            <person name="Castelle C.J."/>
            <person name="Probst A.J."/>
            <person name="Thomas B.C."/>
            <person name="Singh A."/>
            <person name="Wilkins M.J."/>
            <person name="Karaoz U."/>
            <person name="Brodie E.L."/>
            <person name="Williams K.H."/>
            <person name="Hubbard S.S."/>
            <person name="Banfield J.F."/>
        </authorList>
    </citation>
    <scope>NUCLEOTIDE SEQUENCE [LARGE SCALE GENOMIC DNA]</scope>
</reference>
<dbReference type="InterPro" id="IPR008969">
    <property type="entry name" value="CarboxyPept-like_regulatory"/>
</dbReference>
<feature type="compositionally biased region" description="Pro residues" evidence="1">
    <location>
        <begin position="124"/>
        <end position="155"/>
    </location>
</feature>
<comment type="caution">
    <text evidence="2">The sequence shown here is derived from an EMBL/GenBank/DDBJ whole genome shotgun (WGS) entry which is preliminary data.</text>
</comment>
<protein>
    <submittedName>
        <fullName evidence="2">Uncharacterized protein</fullName>
    </submittedName>
</protein>
<feature type="region of interest" description="Disordered" evidence="1">
    <location>
        <begin position="120"/>
        <end position="160"/>
    </location>
</feature>
<dbReference type="EMBL" id="MGBR01000001">
    <property type="protein sequence ID" value="OGK74194.1"/>
    <property type="molecule type" value="Genomic_DNA"/>
</dbReference>
<proteinExistence type="predicted"/>